<accession>A0A2N5GRY1</accession>
<evidence type="ECO:0000313" key="4">
    <source>
        <dbReference type="Proteomes" id="UP000235114"/>
    </source>
</evidence>
<evidence type="ECO:0000313" key="1">
    <source>
        <dbReference type="EMBL" id="PLR86319.1"/>
    </source>
</evidence>
<reference evidence="2 4" key="2">
    <citation type="submission" date="2017-12" db="EMBL/GenBank/DDBJ databases">
        <title>Comparative Functional Genomics of Dry Heat Resistant strains isolated from the Viking Spacecraft.</title>
        <authorList>
            <person name="Seuylemezian A."/>
            <person name="Cooper K."/>
            <person name="Vaishampayan P."/>
        </authorList>
    </citation>
    <scope>NUCLEOTIDE SEQUENCE [LARGE SCALE GENOMIC DNA]</scope>
    <source>
        <strain evidence="2 4">ATCC 29669</strain>
    </source>
</reference>
<organism evidence="1 3">
    <name type="scientific">Bacillus canaveralius</name>
    <dbReference type="NCBI Taxonomy" id="1403243"/>
    <lineage>
        <taxon>Bacteria</taxon>
        <taxon>Bacillati</taxon>
        <taxon>Bacillota</taxon>
        <taxon>Bacilli</taxon>
        <taxon>Bacillales</taxon>
        <taxon>Bacillaceae</taxon>
        <taxon>Bacillus</taxon>
    </lineage>
</organism>
<dbReference type="RefSeq" id="WP_101575414.1">
    <property type="nucleotide sequence ID" value="NZ_PGVA01000003.1"/>
</dbReference>
<protein>
    <recommendedName>
        <fullName evidence="5">Oxalate:formate antiporter</fullName>
    </recommendedName>
</protein>
<evidence type="ECO:0008006" key="5">
    <source>
        <dbReference type="Google" id="ProtNLM"/>
    </source>
</evidence>
<dbReference type="EMBL" id="PGVA01000003">
    <property type="protein sequence ID" value="PLR86319.1"/>
    <property type="molecule type" value="Genomic_DNA"/>
</dbReference>
<name>A0A2N5GRY1_9BACI</name>
<sequence>MKKHNQEFRDLIYVHLNTGSQYVMSYGIEFYEFAISLPEPLNHLLLLKHRFDDGDFNMHTSLEYVPKERVGQLIKDDVYSYGDFCWLDFDELDALDELSGQEIAELLYLGHLKQHLKRPFYSHLGNQFVYLAHDDGWFNKIYYRNTNDFYYMLGNATALKLSHLKMEKTLLGMRKKRTYPPVTKELLFSLSSYIKEGVLFSLKDAVHSRSRIEIPIWVLGDYANMDDMYDHYQQVRRQRSDAKLIYDKKQKEWQVLAN</sequence>
<dbReference type="EMBL" id="PGVD01000021">
    <property type="protein sequence ID" value="PLR98552.1"/>
    <property type="molecule type" value="Genomic_DNA"/>
</dbReference>
<keyword evidence="4" id="KW-1185">Reference proteome</keyword>
<gene>
    <name evidence="1" type="ORF">CU635_01595</name>
    <name evidence="2" type="ORF">CVD25_07440</name>
</gene>
<dbReference type="AlphaFoldDB" id="A0A2N5GRY1"/>
<evidence type="ECO:0000313" key="3">
    <source>
        <dbReference type="Proteomes" id="UP000234951"/>
    </source>
</evidence>
<evidence type="ECO:0000313" key="2">
    <source>
        <dbReference type="EMBL" id="PLR98552.1"/>
    </source>
</evidence>
<comment type="caution">
    <text evidence="1">The sequence shown here is derived from an EMBL/GenBank/DDBJ whole genome shotgun (WGS) entry which is preliminary data.</text>
</comment>
<reference evidence="1 3" key="1">
    <citation type="submission" date="2017-11" db="EMBL/GenBank/DDBJ databases">
        <title>Comparitive Functional Genomics of Dry Heat Resistant strains isolated from the Viking Spacecraft.</title>
        <authorList>
            <person name="Seuylemezian A."/>
            <person name="Cooper K."/>
            <person name="Vaishampayan P."/>
        </authorList>
    </citation>
    <scope>NUCLEOTIDE SEQUENCE [LARGE SCALE GENOMIC DNA]</scope>
    <source>
        <strain evidence="1 3">M4.6</strain>
    </source>
</reference>
<dbReference type="Proteomes" id="UP000234951">
    <property type="component" value="Unassembled WGS sequence"/>
</dbReference>
<dbReference type="OrthoDB" id="8704087at2"/>
<proteinExistence type="predicted"/>
<dbReference type="Proteomes" id="UP000235114">
    <property type="component" value="Unassembled WGS sequence"/>
</dbReference>